<evidence type="ECO:0000256" key="8">
    <source>
        <dbReference type="ARBA" id="ARBA00022553"/>
    </source>
</evidence>
<dbReference type="PRINTS" id="PR01251">
    <property type="entry name" value="AMPHIPHYSIN"/>
</dbReference>
<feature type="compositionally biased region" description="Basic and acidic residues" evidence="23">
    <location>
        <begin position="395"/>
        <end position="410"/>
    </location>
</feature>
<dbReference type="InterPro" id="IPR003005">
    <property type="entry name" value="Amphiphysin"/>
</dbReference>
<evidence type="ECO:0000256" key="12">
    <source>
        <dbReference type="ARBA" id="ARBA00022990"/>
    </source>
</evidence>
<evidence type="ECO:0000256" key="5">
    <source>
        <dbReference type="ARBA" id="ARBA00022473"/>
    </source>
</evidence>
<evidence type="ECO:0000256" key="9">
    <source>
        <dbReference type="ARBA" id="ARBA00022583"/>
    </source>
</evidence>
<dbReference type="GO" id="GO:0008021">
    <property type="term" value="C:synaptic vesicle"/>
    <property type="evidence" value="ECO:0007669"/>
    <property type="project" value="TreeGrafter"/>
</dbReference>
<evidence type="ECO:0000313" key="26">
    <source>
        <dbReference type="EMBL" id="KAK5847477.1"/>
    </source>
</evidence>
<evidence type="ECO:0000256" key="3">
    <source>
        <dbReference type="ARBA" id="ARBA00004496"/>
    </source>
</evidence>
<reference evidence="26 27" key="2">
    <citation type="journal article" date="2023" name="Mol. Biol. Evol.">
        <title>Genomics of Secondarily Temperate Adaptation in the Only Non-Antarctic Icefish.</title>
        <authorList>
            <person name="Rivera-Colon A.G."/>
            <person name="Rayamajhi N."/>
            <person name="Minhas B.F."/>
            <person name="Madrigal G."/>
            <person name="Bilyk K.T."/>
            <person name="Yoon V."/>
            <person name="Hune M."/>
            <person name="Gregory S."/>
            <person name="Cheng C.H.C."/>
            <person name="Catchen J.M."/>
        </authorList>
    </citation>
    <scope>NUCLEOTIDE SEQUENCE [LARGE SCALE GENOMIC DNA]</scope>
    <source>
        <strain evidence="26">JMC-PN-2008</strain>
    </source>
</reference>
<dbReference type="GO" id="GO:0048156">
    <property type="term" value="F:tau protein binding"/>
    <property type="evidence" value="ECO:0007669"/>
    <property type="project" value="TreeGrafter"/>
</dbReference>
<evidence type="ECO:0000256" key="1">
    <source>
        <dbReference type="ARBA" id="ARBA00004123"/>
    </source>
</evidence>
<comment type="caution">
    <text evidence="26">The sequence shown here is derived from an EMBL/GenBank/DDBJ whole genome shotgun (WGS) entry which is preliminary data.</text>
</comment>
<keyword evidence="6" id="KW-1003">Cell membrane</keyword>
<dbReference type="Proteomes" id="UP001346869">
    <property type="component" value="Unassembled WGS sequence"/>
</dbReference>
<reference evidence="26 27" key="1">
    <citation type="journal article" date="2023" name="Genes (Basel)">
        <title>Chromosome-Level Genome Assembly and Circadian Gene Repertoire of the Patagonia Blennie Eleginops maclovinus-The Closest Ancestral Proxy of Antarctic Cryonotothenioids.</title>
        <authorList>
            <person name="Cheng C.C."/>
            <person name="Rivera-Colon A.G."/>
            <person name="Minhas B.F."/>
            <person name="Wilson L."/>
            <person name="Rayamajhi N."/>
            <person name="Vargas-Chacoff L."/>
            <person name="Catchen J.M."/>
        </authorList>
    </citation>
    <scope>NUCLEOTIDE SEQUENCE [LARGE SCALE GENOMIC DNA]</scope>
    <source>
        <strain evidence="26">JMC-PN-2008</strain>
    </source>
</reference>
<dbReference type="GO" id="GO:0005768">
    <property type="term" value="C:endosome"/>
    <property type="evidence" value="ECO:0007669"/>
    <property type="project" value="UniProtKB-SubCell"/>
</dbReference>
<dbReference type="FunFam" id="2.30.30.40:FF:000029">
    <property type="entry name" value="myc box-dependent-interacting protein 1 isoform X2"/>
    <property type="match status" value="1"/>
</dbReference>
<evidence type="ECO:0000256" key="11">
    <source>
        <dbReference type="ARBA" id="ARBA00022782"/>
    </source>
</evidence>
<dbReference type="GO" id="GO:0005634">
    <property type="term" value="C:nucleus"/>
    <property type="evidence" value="ECO:0007669"/>
    <property type="project" value="UniProtKB-SubCell"/>
</dbReference>
<dbReference type="EMBL" id="JAUZQC010000026">
    <property type="protein sequence ID" value="KAK5847477.1"/>
    <property type="molecule type" value="Genomic_DNA"/>
</dbReference>
<dbReference type="GO" id="GO:0030154">
    <property type="term" value="P:cell differentiation"/>
    <property type="evidence" value="ECO:0007669"/>
    <property type="project" value="UniProtKB-KW"/>
</dbReference>
<dbReference type="SUPFAM" id="SSF103657">
    <property type="entry name" value="BAR/IMD domain-like"/>
    <property type="match status" value="1"/>
</dbReference>
<dbReference type="SUPFAM" id="SSF50044">
    <property type="entry name" value="SH3-domain"/>
    <property type="match status" value="1"/>
</dbReference>
<dbReference type="Gene3D" id="2.30.30.40">
    <property type="entry name" value="SH3 Domains"/>
    <property type="match status" value="1"/>
</dbReference>
<dbReference type="PROSITE" id="PS51021">
    <property type="entry name" value="BAR"/>
    <property type="match status" value="1"/>
</dbReference>
<evidence type="ECO:0000313" key="27">
    <source>
        <dbReference type="Proteomes" id="UP001346869"/>
    </source>
</evidence>
<feature type="region of interest" description="Disordered" evidence="23">
    <location>
        <begin position="285"/>
        <end position="502"/>
    </location>
</feature>
<dbReference type="SMART" id="SM00326">
    <property type="entry name" value="SH3"/>
    <property type="match status" value="1"/>
</dbReference>
<evidence type="ECO:0000256" key="18">
    <source>
        <dbReference type="ARBA" id="ARBA00077838"/>
    </source>
</evidence>
<evidence type="ECO:0000256" key="22">
    <source>
        <dbReference type="SAM" id="Coils"/>
    </source>
</evidence>
<keyword evidence="9" id="KW-0254">Endocytosis</keyword>
<dbReference type="Pfam" id="PF03114">
    <property type="entry name" value="BAR"/>
    <property type="match status" value="1"/>
</dbReference>
<keyword evidence="4 21" id="KW-0728">SH3 domain</keyword>
<dbReference type="InterPro" id="IPR027267">
    <property type="entry name" value="AH/BAR_dom_sf"/>
</dbReference>
<keyword evidence="27" id="KW-1185">Reference proteome</keyword>
<dbReference type="PANTHER" id="PTHR46514">
    <property type="entry name" value="AMPHIPHYSIN"/>
    <property type="match status" value="1"/>
</dbReference>
<comment type="subcellular location">
    <subcellularLocation>
        <location evidence="16">Cell membrane</location>
        <location evidence="16">Sarcolemma</location>
        <location evidence="16">T-tubule</location>
    </subcellularLocation>
    <subcellularLocation>
        <location evidence="3">Cytoplasm</location>
    </subcellularLocation>
    <subcellularLocation>
        <location evidence="2">Endosome</location>
    </subcellularLocation>
    <subcellularLocation>
        <location evidence="1">Nucleus</location>
    </subcellularLocation>
</comment>
<proteinExistence type="predicted"/>
<feature type="compositionally biased region" description="Pro residues" evidence="23">
    <location>
        <begin position="314"/>
        <end position="337"/>
    </location>
</feature>
<keyword evidence="8" id="KW-0597">Phosphoprotein</keyword>
<evidence type="ECO:0000256" key="20">
    <source>
        <dbReference type="ARBA" id="ARBA00082834"/>
    </source>
</evidence>
<evidence type="ECO:0000259" key="24">
    <source>
        <dbReference type="PROSITE" id="PS50002"/>
    </source>
</evidence>
<keyword evidence="13 22" id="KW-0175">Coiled coil</keyword>
<dbReference type="SMART" id="SM00721">
    <property type="entry name" value="BAR"/>
    <property type="match status" value="1"/>
</dbReference>
<evidence type="ECO:0000256" key="4">
    <source>
        <dbReference type="ARBA" id="ARBA00022443"/>
    </source>
</evidence>
<evidence type="ECO:0000256" key="17">
    <source>
        <dbReference type="ARBA" id="ARBA00069394"/>
    </source>
</evidence>
<dbReference type="PANTHER" id="PTHR46514:SF7">
    <property type="entry name" value="BRIDGING INTEGRATOR 1B"/>
    <property type="match status" value="1"/>
</dbReference>
<keyword evidence="12" id="KW-0007">Acetylation</keyword>
<evidence type="ECO:0000256" key="14">
    <source>
        <dbReference type="ARBA" id="ARBA00023136"/>
    </source>
</evidence>
<feature type="domain" description="SH3" evidence="24">
    <location>
        <begin position="533"/>
        <end position="604"/>
    </location>
</feature>
<gene>
    <name evidence="26" type="ORF">PBY51_016599</name>
</gene>
<keyword evidence="5" id="KW-0217">Developmental protein</keyword>
<feature type="domain" description="BAR" evidence="25">
    <location>
        <begin position="28"/>
        <end position="287"/>
    </location>
</feature>
<dbReference type="GO" id="GO:0006897">
    <property type="term" value="P:endocytosis"/>
    <property type="evidence" value="ECO:0007669"/>
    <property type="project" value="UniProtKB-KW"/>
</dbReference>
<evidence type="ECO:0000256" key="23">
    <source>
        <dbReference type="SAM" id="MobiDB-lite"/>
    </source>
</evidence>
<dbReference type="GO" id="GO:0005543">
    <property type="term" value="F:phospholipid binding"/>
    <property type="evidence" value="ECO:0007669"/>
    <property type="project" value="TreeGrafter"/>
</dbReference>
<organism evidence="26 27">
    <name type="scientific">Eleginops maclovinus</name>
    <name type="common">Patagonian blennie</name>
    <name type="synonym">Eleginus maclovinus</name>
    <dbReference type="NCBI Taxonomy" id="56733"/>
    <lineage>
        <taxon>Eukaryota</taxon>
        <taxon>Metazoa</taxon>
        <taxon>Chordata</taxon>
        <taxon>Craniata</taxon>
        <taxon>Vertebrata</taxon>
        <taxon>Euteleostomi</taxon>
        <taxon>Actinopterygii</taxon>
        <taxon>Neopterygii</taxon>
        <taxon>Teleostei</taxon>
        <taxon>Neoteleostei</taxon>
        <taxon>Acanthomorphata</taxon>
        <taxon>Eupercaria</taxon>
        <taxon>Perciformes</taxon>
        <taxon>Notothenioidei</taxon>
        <taxon>Eleginopidae</taxon>
        <taxon>Eleginops</taxon>
    </lineage>
</organism>
<evidence type="ECO:0000256" key="16">
    <source>
        <dbReference type="ARBA" id="ARBA00024012"/>
    </source>
</evidence>
<evidence type="ECO:0000256" key="13">
    <source>
        <dbReference type="ARBA" id="ARBA00023054"/>
    </source>
</evidence>
<feature type="compositionally biased region" description="Basic and acidic residues" evidence="23">
    <location>
        <begin position="285"/>
        <end position="308"/>
    </location>
</feature>
<dbReference type="GO" id="GO:0051649">
    <property type="term" value="P:establishment of localization in cell"/>
    <property type="evidence" value="ECO:0007669"/>
    <property type="project" value="UniProtKB-ARBA"/>
</dbReference>
<keyword evidence="14" id="KW-0472">Membrane</keyword>
<name>A0AAN7WQ62_ELEMC</name>
<dbReference type="FunFam" id="1.20.1270.60:FF:000013">
    <property type="entry name" value="Amphiphysin isoform 2"/>
    <property type="match status" value="1"/>
</dbReference>
<dbReference type="InterPro" id="IPR001452">
    <property type="entry name" value="SH3_domain"/>
</dbReference>
<dbReference type="GO" id="GO:0030315">
    <property type="term" value="C:T-tubule"/>
    <property type="evidence" value="ECO:0007669"/>
    <property type="project" value="UniProtKB-SubCell"/>
</dbReference>
<keyword evidence="10" id="KW-0967">Endosome</keyword>
<accession>A0AAN7WQ62</accession>
<dbReference type="PROSITE" id="PS50002">
    <property type="entry name" value="SH3"/>
    <property type="match status" value="1"/>
</dbReference>
<evidence type="ECO:0000259" key="25">
    <source>
        <dbReference type="PROSITE" id="PS51021"/>
    </source>
</evidence>
<evidence type="ECO:0000256" key="21">
    <source>
        <dbReference type="PROSITE-ProRule" id="PRU00192"/>
    </source>
</evidence>
<keyword evidence="11" id="KW-0221">Differentiation</keyword>
<evidence type="ECO:0000256" key="7">
    <source>
        <dbReference type="ARBA" id="ARBA00022490"/>
    </source>
</evidence>
<protein>
    <recommendedName>
        <fullName evidence="17">Myc box-dependent-interacting protein 1</fullName>
    </recommendedName>
    <alternativeName>
        <fullName evidence="18">Amphiphysin II</fullName>
    </alternativeName>
    <alternativeName>
        <fullName evidence="20">Amphiphysin-like protein</fullName>
    </alternativeName>
    <alternativeName>
        <fullName evidence="19">Bridging integrator 1</fullName>
    </alternativeName>
</protein>
<keyword evidence="7" id="KW-0963">Cytoplasm</keyword>
<dbReference type="InterPro" id="IPR036028">
    <property type="entry name" value="SH3-like_dom_sf"/>
</dbReference>
<evidence type="ECO:0000256" key="2">
    <source>
        <dbReference type="ARBA" id="ARBA00004177"/>
    </source>
</evidence>
<dbReference type="GO" id="GO:0030424">
    <property type="term" value="C:axon"/>
    <property type="evidence" value="ECO:0007669"/>
    <property type="project" value="UniProtKB-ARBA"/>
</dbReference>
<evidence type="ECO:0000256" key="19">
    <source>
        <dbReference type="ARBA" id="ARBA00080400"/>
    </source>
</evidence>
<dbReference type="Gene3D" id="1.20.1270.60">
    <property type="entry name" value="Arfaptin homology (AH) domain/BAR domain"/>
    <property type="match status" value="1"/>
</dbReference>
<dbReference type="AlphaFoldDB" id="A0AAN7WQ62"/>
<evidence type="ECO:0000256" key="15">
    <source>
        <dbReference type="ARBA" id="ARBA00023242"/>
    </source>
</evidence>
<evidence type="ECO:0000256" key="10">
    <source>
        <dbReference type="ARBA" id="ARBA00022753"/>
    </source>
</evidence>
<sequence length="604" mass="67131">MAEMGKGVTAGKLAINVQKRLTRAQEKVMQKLGKADETRDAAFEEMVSNFNKQMTEGTKLQKDLKAYVLAVKTMHDASRRLQDCLAEMYEPDWFGKEEMDALTEEMIEKEMDNNLEDTDTLWLDYHQNITDKSLNSLDSYLTQFPDIKARIAKRDRKMVDFDSARHHFSSLQKGKKKDEAKIAKPAALLEKAAPSWAQGLISAHQVAQTNLSYNQAEEELGKAQKIFEELNVELQDELPALFDNRVGVYVNTFQGLAGYQEKFHKEMSKLNQNLNDIMTKLEEQRELKKGGSEAAKTEDSAKSEDANHSESASSPPPPPPPAKRPGPPPSRPPPRMTPSPDFRQQQRVESTEDEAPQTTTPSEQCEPCSGVNLLDWDVEVLQPDTLTAPKPAAESQHDDHRYPEEAHGGWDADGSTAQSFPQAEPAQESWDNDAVQSPQMHTEPDWDDDGAQAVQGGWGDDAVQAPQTHTDPNWDDDGTQAMQGGLGDNGVHAPQTYTEPNWDDFGAQAVQGVWGDEGESVVTNGSDGDLPPGFIYKVKAVHEYAATDADELELKVGDSVLVLAFDNPDEQDDGWLLGVQESHWLQNKDISIKGVFPENFTQKV</sequence>
<keyword evidence="15" id="KW-0539">Nucleus</keyword>
<dbReference type="InterPro" id="IPR004148">
    <property type="entry name" value="BAR_dom"/>
</dbReference>
<feature type="coiled-coil region" evidence="22">
    <location>
        <begin position="206"/>
        <end position="233"/>
    </location>
</feature>
<evidence type="ECO:0000256" key="6">
    <source>
        <dbReference type="ARBA" id="ARBA00022475"/>
    </source>
</evidence>